<name>A0A1F8DWZ6_9BACT</name>
<sequence>MKIFKTFWGKAAGYILAGFGLVAALAWNDAIQTLVNTIFTAESNTIIAKFIYALIITLVLVIISLRLEKKENK</sequence>
<accession>A0A1F8DWZ6</accession>
<keyword evidence="1" id="KW-1133">Transmembrane helix</keyword>
<dbReference type="STRING" id="1802555.A2755_00375"/>
<dbReference type="InterPro" id="IPR043713">
    <property type="entry name" value="DUF5654"/>
</dbReference>
<evidence type="ECO:0000256" key="1">
    <source>
        <dbReference type="SAM" id="Phobius"/>
    </source>
</evidence>
<proteinExistence type="predicted"/>
<comment type="caution">
    <text evidence="2">The sequence shown here is derived from an EMBL/GenBank/DDBJ whole genome shotgun (WGS) entry which is preliminary data.</text>
</comment>
<feature type="transmembrane region" description="Helical" evidence="1">
    <location>
        <begin position="47"/>
        <end position="67"/>
    </location>
</feature>
<keyword evidence="1" id="KW-0472">Membrane</keyword>
<dbReference type="Proteomes" id="UP000177029">
    <property type="component" value="Unassembled WGS sequence"/>
</dbReference>
<organism evidence="2 3">
    <name type="scientific">Candidatus Wolfebacteria bacterium RIFCSPHIGHO2_01_FULL_48_22</name>
    <dbReference type="NCBI Taxonomy" id="1802555"/>
    <lineage>
        <taxon>Bacteria</taxon>
        <taxon>Candidatus Wolfeibacteriota</taxon>
    </lineage>
</organism>
<evidence type="ECO:0000313" key="3">
    <source>
        <dbReference type="Proteomes" id="UP000177029"/>
    </source>
</evidence>
<gene>
    <name evidence="2" type="ORF">A2755_00375</name>
</gene>
<dbReference type="Pfam" id="PF18898">
    <property type="entry name" value="DUF5654"/>
    <property type="match status" value="1"/>
</dbReference>
<feature type="transmembrane region" description="Helical" evidence="1">
    <location>
        <begin position="7"/>
        <end position="27"/>
    </location>
</feature>
<keyword evidence="1" id="KW-0812">Transmembrane</keyword>
<reference evidence="2 3" key="1">
    <citation type="journal article" date="2016" name="Nat. Commun.">
        <title>Thousands of microbial genomes shed light on interconnected biogeochemical processes in an aquifer system.</title>
        <authorList>
            <person name="Anantharaman K."/>
            <person name="Brown C.T."/>
            <person name="Hug L.A."/>
            <person name="Sharon I."/>
            <person name="Castelle C.J."/>
            <person name="Probst A.J."/>
            <person name="Thomas B.C."/>
            <person name="Singh A."/>
            <person name="Wilkins M.J."/>
            <person name="Karaoz U."/>
            <person name="Brodie E.L."/>
            <person name="Williams K.H."/>
            <person name="Hubbard S.S."/>
            <person name="Banfield J.F."/>
        </authorList>
    </citation>
    <scope>NUCLEOTIDE SEQUENCE [LARGE SCALE GENOMIC DNA]</scope>
</reference>
<dbReference type="AlphaFoldDB" id="A0A1F8DWZ6"/>
<protein>
    <submittedName>
        <fullName evidence="2">Uncharacterized protein</fullName>
    </submittedName>
</protein>
<evidence type="ECO:0000313" key="2">
    <source>
        <dbReference type="EMBL" id="OGM92538.1"/>
    </source>
</evidence>
<dbReference type="EMBL" id="MGIP01000001">
    <property type="protein sequence ID" value="OGM92538.1"/>
    <property type="molecule type" value="Genomic_DNA"/>
</dbReference>